<feature type="signal peptide" evidence="3">
    <location>
        <begin position="1"/>
        <end position="21"/>
    </location>
</feature>
<dbReference type="Pfam" id="PF01547">
    <property type="entry name" value="SBP_bac_1"/>
    <property type="match status" value="1"/>
</dbReference>
<dbReference type="PROSITE" id="PS51257">
    <property type="entry name" value="PROKAR_LIPOPROTEIN"/>
    <property type="match status" value="1"/>
</dbReference>
<dbReference type="EMBL" id="FOKG01000010">
    <property type="protein sequence ID" value="SFB40484.1"/>
    <property type="molecule type" value="Genomic_DNA"/>
</dbReference>
<feature type="chain" id="PRO_5039346509" evidence="3">
    <location>
        <begin position="22"/>
        <end position="436"/>
    </location>
</feature>
<evidence type="ECO:0000256" key="2">
    <source>
        <dbReference type="ARBA" id="ARBA00022448"/>
    </source>
</evidence>
<dbReference type="STRING" id="490629.SAMN05216266_11081"/>
<dbReference type="InterPro" id="IPR006059">
    <property type="entry name" value="SBP"/>
</dbReference>
<dbReference type="AlphaFoldDB" id="A0A1I1AR32"/>
<evidence type="ECO:0000256" key="3">
    <source>
        <dbReference type="SAM" id="SignalP"/>
    </source>
</evidence>
<comment type="similarity">
    <text evidence="1">Belongs to the bacterial solute-binding protein 1 family.</text>
</comment>
<evidence type="ECO:0000313" key="4">
    <source>
        <dbReference type="EMBL" id="SFB40484.1"/>
    </source>
</evidence>
<dbReference type="InterPro" id="IPR050490">
    <property type="entry name" value="Bact_solute-bd_prot1"/>
</dbReference>
<sequence>MRTTKLAGAAVVAATALVLSACGGSGDQGGDVPSADLSGQTLEVAGVWSGDEQAAFEEVLALFEERTGAEVTYTSATDDLPTVLQTRVDGKTPPNVAVLPQPGLITQFARAGALQPLSAETQDVLNENYVEMWSDLGSVDDTPYGVFFKTANKSTVWYNTALFDEAGVTPPATMADLLASAETLSDNGIAPFSVGGADGWVLTDWFENIYLQTAGPEMYDKLSRHEIPWTDPSVREALTVLGEVLKPEFLDGGSRGALQTEFPTSVSNVFGNEPKAAMVYEGDFVAGVITASTSAQLGDDARFFPFPRIDGADPSVVVGGDAAVAFTADAATEELMKFLASPEAAEVWAARGGFLSPNKGLDVGAYPDELTRELAQQLLDAGENLRFDMSDLAPSAFGATKGSGMWKDLQDFVADPGDIEGAMRNLENNAAKAFQE</sequence>
<proteinExistence type="inferred from homology"/>
<protein>
    <submittedName>
        <fullName evidence="4">Carbohydrate ABC transporter substrate-binding protein, CUT1 family</fullName>
    </submittedName>
</protein>
<accession>A0A1I1AR32</accession>
<dbReference type="PANTHER" id="PTHR43649:SF29">
    <property type="entry name" value="OSMOPROTECTIVE COMPOUNDS-BINDING PROTEIN GGTB"/>
    <property type="match status" value="1"/>
</dbReference>
<dbReference type="Gene3D" id="3.40.190.10">
    <property type="entry name" value="Periplasmic binding protein-like II"/>
    <property type="match status" value="2"/>
</dbReference>
<keyword evidence="3" id="KW-0732">Signal</keyword>
<evidence type="ECO:0000256" key="1">
    <source>
        <dbReference type="ARBA" id="ARBA00008520"/>
    </source>
</evidence>
<dbReference type="RefSeq" id="WP_245788428.1">
    <property type="nucleotide sequence ID" value="NZ_FOKG01000010.1"/>
</dbReference>
<reference evidence="5" key="1">
    <citation type="submission" date="2016-10" db="EMBL/GenBank/DDBJ databases">
        <authorList>
            <person name="Varghese N."/>
            <person name="Submissions S."/>
        </authorList>
    </citation>
    <scope>NUCLEOTIDE SEQUENCE [LARGE SCALE GENOMIC DNA]</scope>
    <source>
        <strain evidence="5">CGMCC 4.3568</strain>
    </source>
</reference>
<name>A0A1I1AR32_9PSEU</name>
<dbReference type="PANTHER" id="PTHR43649">
    <property type="entry name" value="ARABINOSE-BINDING PROTEIN-RELATED"/>
    <property type="match status" value="1"/>
</dbReference>
<organism evidence="4 5">
    <name type="scientific">Amycolatopsis marina</name>
    <dbReference type="NCBI Taxonomy" id="490629"/>
    <lineage>
        <taxon>Bacteria</taxon>
        <taxon>Bacillati</taxon>
        <taxon>Actinomycetota</taxon>
        <taxon>Actinomycetes</taxon>
        <taxon>Pseudonocardiales</taxon>
        <taxon>Pseudonocardiaceae</taxon>
        <taxon>Amycolatopsis</taxon>
    </lineage>
</organism>
<dbReference type="Proteomes" id="UP000243799">
    <property type="component" value="Unassembled WGS sequence"/>
</dbReference>
<keyword evidence="5" id="KW-1185">Reference proteome</keyword>
<evidence type="ECO:0000313" key="5">
    <source>
        <dbReference type="Proteomes" id="UP000243799"/>
    </source>
</evidence>
<dbReference type="SUPFAM" id="SSF53850">
    <property type="entry name" value="Periplasmic binding protein-like II"/>
    <property type="match status" value="1"/>
</dbReference>
<gene>
    <name evidence="4" type="ORF">SAMN05216266_11081</name>
</gene>
<keyword evidence="2" id="KW-0813">Transport</keyword>